<dbReference type="GO" id="GO:0003677">
    <property type="term" value="F:DNA binding"/>
    <property type="evidence" value="ECO:0007669"/>
    <property type="project" value="InterPro"/>
</dbReference>
<keyword evidence="3" id="KW-1185">Reference proteome</keyword>
<dbReference type="Gene3D" id="1.10.10.10">
    <property type="entry name" value="Winged helix-like DNA-binding domain superfamily/Winged helix DNA-binding domain"/>
    <property type="match status" value="1"/>
</dbReference>
<dbReference type="GO" id="GO:0003700">
    <property type="term" value="F:DNA-binding transcription factor activity"/>
    <property type="evidence" value="ECO:0007669"/>
    <property type="project" value="InterPro"/>
</dbReference>
<accession>A0A1J7C192</accession>
<dbReference type="SUPFAM" id="SSF46689">
    <property type="entry name" value="Homeodomain-like"/>
    <property type="match status" value="1"/>
</dbReference>
<dbReference type="Proteomes" id="UP000243342">
    <property type="component" value="Unassembled WGS sequence"/>
</dbReference>
<dbReference type="SUPFAM" id="SSF53697">
    <property type="entry name" value="SIS domain"/>
    <property type="match status" value="1"/>
</dbReference>
<dbReference type="Gene3D" id="3.40.50.10490">
    <property type="entry name" value="Glucose-6-phosphate isomerase like protein, domain 1"/>
    <property type="match status" value="1"/>
</dbReference>
<sequence length="291" mass="30127">MPNLPPVRERLAALYPDLPRGEQAVARILLDDHPMAALGSLRALAGRAGVSPPTATRLFARPELGGDGGFGAFREAVRAEVRGGGAAGRSRLRGYVDAVDADGGASVPIRDAARELRDGLAAALRATVGPQLARVGDLLATAPAVRALGGPIGGLAAEYLVRQLGSLRPGVARVPDGAGERARLLLDLAPRTAVVAYDFRRYSARTEAFAREARARGARLVLVTDAWRSPLAPDADLLLRLPRESAGPIAPLTHEVAVTELMLVAAVRGLPGAAERLGTLDELGGGGPATP</sequence>
<proteinExistence type="predicted"/>
<dbReference type="InterPro" id="IPR046348">
    <property type="entry name" value="SIS_dom_sf"/>
</dbReference>
<dbReference type="InterPro" id="IPR009057">
    <property type="entry name" value="Homeodomain-like_sf"/>
</dbReference>
<feature type="domain" description="SIS" evidence="1">
    <location>
        <begin position="154"/>
        <end position="261"/>
    </location>
</feature>
<organism evidence="2 3">
    <name type="scientific">Mangrovactinospora gilvigrisea</name>
    <dbReference type="NCBI Taxonomy" id="1428644"/>
    <lineage>
        <taxon>Bacteria</taxon>
        <taxon>Bacillati</taxon>
        <taxon>Actinomycetota</taxon>
        <taxon>Actinomycetes</taxon>
        <taxon>Kitasatosporales</taxon>
        <taxon>Streptomycetaceae</taxon>
        <taxon>Mangrovactinospora</taxon>
    </lineage>
</organism>
<dbReference type="Pfam" id="PF01380">
    <property type="entry name" value="SIS"/>
    <property type="match status" value="1"/>
</dbReference>
<reference evidence="2 3" key="1">
    <citation type="submission" date="2016-10" db="EMBL/GenBank/DDBJ databases">
        <title>Genome sequence of Streptomyces gilvigriseus MUSC 26.</title>
        <authorList>
            <person name="Lee L.-H."/>
            <person name="Ser H.-L."/>
        </authorList>
    </citation>
    <scope>NUCLEOTIDE SEQUENCE [LARGE SCALE GENOMIC DNA]</scope>
    <source>
        <strain evidence="2 3">MUSC 26</strain>
    </source>
</reference>
<protein>
    <recommendedName>
        <fullName evidence="1">SIS domain-containing protein</fullName>
    </recommendedName>
</protein>
<dbReference type="InterPro" id="IPR001347">
    <property type="entry name" value="SIS_dom"/>
</dbReference>
<dbReference type="OrthoDB" id="3574600at2"/>
<dbReference type="GO" id="GO:0097367">
    <property type="term" value="F:carbohydrate derivative binding"/>
    <property type="evidence" value="ECO:0007669"/>
    <property type="project" value="InterPro"/>
</dbReference>
<dbReference type="InterPro" id="IPR036388">
    <property type="entry name" value="WH-like_DNA-bd_sf"/>
</dbReference>
<dbReference type="PANTHER" id="PTHR30514:SF18">
    <property type="entry name" value="RPIR-FAMILY TRANSCRIPTIONAL REGULATOR"/>
    <property type="match status" value="1"/>
</dbReference>
<evidence type="ECO:0000259" key="1">
    <source>
        <dbReference type="Pfam" id="PF01380"/>
    </source>
</evidence>
<dbReference type="EMBL" id="MLCF01000162">
    <property type="protein sequence ID" value="OIV35340.1"/>
    <property type="molecule type" value="Genomic_DNA"/>
</dbReference>
<name>A0A1J7C192_9ACTN</name>
<evidence type="ECO:0000313" key="3">
    <source>
        <dbReference type="Proteomes" id="UP000243342"/>
    </source>
</evidence>
<dbReference type="InterPro" id="IPR047640">
    <property type="entry name" value="RpiR-like"/>
</dbReference>
<dbReference type="PANTHER" id="PTHR30514">
    <property type="entry name" value="GLUCOKINASE"/>
    <property type="match status" value="1"/>
</dbReference>
<dbReference type="GO" id="GO:1901135">
    <property type="term" value="P:carbohydrate derivative metabolic process"/>
    <property type="evidence" value="ECO:0007669"/>
    <property type="project" value="InterPro"/>
</dbReference>
<comment type="caution">
    <text evidence="2">The sequence shown here is derived from an EMBL/GenBank/DDBJ whole genome shotgun (WGS) entry which is preliminary data.</text>
</comment>
<evidence type="ECO:0000313" key="2">
    <source>
        <dbReference type="EMBL" id="OIV35340.1"/>
    </source>
</evidence>
<dbReference type="STRING" id="1428644.BIV57_22085"/>
<gene>
    <name evidence="2" type="ORF">BIV57_22085</name>
</gene>
<dbReference type="RefSeq" id="WP_071658696.1">
    <property type="nucleotide sequence ID" value="NZ_MLCF01000162.1"/>
</dbReference>
<dbReference type="AlphaFoldDB" id="A0A1J7C192"/>